<proteinExistence type="predicted"/>
<protein>
    <recommendedName>
        <fullName evidence="6">DUF1146 domain-containing protein</fullName>
    </recommendedName>
</protein>
<feature type="transmembrane region" description="Helical" evidence="1">
    <location>
        <begin position="6"/>
        <end position="25"/>
    </location>
</feature>
<dbReference type="NCBIfam" id="TIGR02327">
    <property type="entry name" value="int_mem_ywzB"/>
    <property type="match status" value="1"/>
</dbReference>
<organism evidence="3 5">
    <name type="scientific">Enterococcus silesiacus</name>
    <dbReference type="NCBI Taxonomy" id="332949"/>
    <lineage>
        <taxon>Bacteria</taxon>
        <taxon>Bacillati</taxon>
        <taxon>Bacillota</taxon>
        <taxon>Bacilli</taxon>
        <taxon>Lactobacillales</taxon>
        <taxon>Enterococcaceae</taxon>
        <taxon>Enterococcus</taxon>
    </lineage>
</organism>
<keyword evidence="1" id="KW-0812">Transmembrane</keyword>
<dbReference type="RefSeq" id="WP_071876941.1">
    <property type="nucleotide sequence ID" value="NZ_JXLC01000005.1"/>
</dbReference>
<sequence>MQFFGIDAVIRIICHMMFIYVSFWAMQSIRIEQFFKAHQTSQVRLLIVLFSIVIGYTVSSFFLEFLALCRNLFIVIFP</sequence>
<evidence type="ECO:0000256" key="1">
    <source>
        <dbReference type="SAM" id="Phobius"/>
    </source>
</evidence>
<gene>
    <name evidence="2" type="ORF">ATZ33_07165</name>
    <name evidence="3" type="ORF">RV15_GL002975</name>
</gene>
<dbReference type="EMBL" id="JXLC01000005">
    <property type="protein sequence ID" value="OJG92550.1"/>
    <property type="molecule type" value="Genomic_DNA"/>
</dbReference>
<dbReference type="AlphaFoldDB" id="A0A0S3KA98"/>
<feature type="transmembrane region" description="Helical" evidence="1">
    <location>
        <begin position="45"/>
        <end position="68"/>
    </location>
</feature>
<evidence type="ECO:0000313" key="4">
    <source>
        <dbReference type="Proteomes" id="UP000065511"/>
    </source>
</evidence>
<evidence type="ECO:0000313" key="2">
    <source>
        <dbReference type="EMBL" id="ALS01156.1"/>
    </source>
</evidence>
<keyword evidence="1" id="KW-0472">Membrane</keyword>
<dbReference type="EMBL" id="CP013614">
    <property type="protein sequence ID" value="ALS01156.1"/>
    <property type="molecule type" value="Genomic_DNA"/>
</dbReference>
<dbReference type="Pfam" id="PF06612">
    <property type="entry name" value="DUF1146"/>
    <property type="match status" value="1"/>
</dbReference>
<dbReference type="InterPro" id="IPR009526">
    <property type="entry name" value="DUF1146"/>
</dbReference>
<reference evidence="3 5" key="1">
    <citation type="submission" date="2014-12" db="EMBL/GenBank/DDBJ databases">
        <title>Draft genome sequences of 29 type strains of Enterococci.</title>
        <authorList>
            <person name="Zhong Z."/>
            <person name="Sun Z."/>
            <person name="Liu W."/>
            <person name="Zhang W."/>
            <person name="Zhang H."/>
        </authorList>
    </citation>
    <scope>NUCLEOTIDE SEQUENCE [LARGE SCALE GENOMIC DNA]</scope>
    <source>
        <strain evidence="3 5">DSM 22801</strain>
    </source>
</reference>
<name>A0A0S3KA98_9ENTE</name>
<evidence type="ECO:0000313" key="3">
    <source>
        <dbReference type="EMBL" id="OJG92550.1"/>
    </source>
</evidence>
<keyword evidence="1" id="KW-1133">Transmembrane helix</keyword>
<evidence type="ECO:0000313" key="5">
    <source>
        <dbReference type="Proteomes" id="UP000183039"/>
    </source>
</evidence>
<dbReference type="Proteomes" id="UP000183039">
    <property type="component" value="Unassembled WGS sequence"/>
</dbReference>
<reference evidence="2 4" key="2">
    <citation type="submission" date="2015-12" db="EMBL/GenBank/DDBJ databases">
        <authorList>
            <person name="Lauer A."/>
            <person name="Humrighouse B."/>
            <person name="Loparev V."/>
            <person name="Shewmaker P.L."/>
            <person name="Whitney A.M."/>
            <person name="McLaughlin R.W."/>
        </authorList>
    </citation>
    <scope>NUCLEOTIDE SEQUENCE [LARGE SCALE GENOMIC DNA]</scope>
    <source>
        <strain evidence="2 4">LMG 23085</strain>
    </source>
</reference>
<keyword evidence="4" id="KW-1185">Reference proteome</keyword>
<dbReference type="OrthoDB" id="1651016at2"/>
<accession>A0A0S3KA98</accession>
<dbReference type="Proteomes" id="UP000065511">
    <property type="component" value="Chromosome"/>
</dbReference>
<dbReference type="KEGG" id="ess:ATZ33_07165"/>
<evidence type="ECO:0008006" key="6">
    <source>
        <dbReference type="Google" id="ProtNLM"/>
    </source>
</evidence>